<name>A0A7R9BPE8_9CRUS</name>
<dbReference type="AlphaFoldDB" id="A0A7R9BPE8"/>
<sequence>MATRQQLRSSRGHPHAQPRSKTSRQDPPVLSDTSRRILLKTARRNHYLGGYPRQLTQEPKYIEERANYMAHGQPFSSVLPSMYRSVFGTQPNPQAFLQSRAGLVFMTVSWLSVLSSLYENTEKSSWLYPLLHSLDDLSDLSEPVYYATTAVLLLANSYLTAYASDLAGKFAAEVVNRLNERLTGVRLSSNTGFAAEDRAVPILEPTHGPQTPDEPYAAFRRPLYSTAMPLSSTAPTLDSVNAGRFLQSNTGLVFSTMVWFTFLSHLYHTTDGSKWYYSVLHALDGIDQLSTPAYYLLTLSLIMAHSYATSYVLDRVGFAVADKIDVAAQRLQELYEGIRGPRIPKNVEMPSFEDSVRQHAHSAASASRAYHQLQERNFGFKGN</sequence>
<keyword evidence="3" id="KW-1185">Reference proteome</keyword>
<dbReference type="EMBL" id="CAJPEX010001159">
    <property type="protein sequence ID" value="CAG0918376.1"/>
    <property type="molecule type" value="Genomic_DNA"/>
</dbReference>
<reference evidence="2" key="1">
    <citation type="submission" date="2020-11" db="EMBL/GenBank/DDBJ databases">
        <authorList>
            <person name="Tran Van P."/>
        </authorList>
    </citation>
    <scope>NUCLEOTIDE SEQUENCE</scope>
</reference>
<dbReference type="EMBL" id="OA883196">
    <property type="protein sequence ID" value="CAD7278224.1"/>
    <property type="molecule type" value="Genomic_DNA"/>
</dbReference>
<evidence type="ECO:0000313" key="3">
    <source>
        <dbReference type="Proteomes" id="UP000678499"/>
    </source>
</evidence>
<protein>
    <submittedName>
        <fullName evidence="2">Uncharacterized protein</fullName>
    </submittedName>
</protein>
<organism evidence="2">
    <name type="scientific">Notodromas monacha</name>
    <dbReference type="NCBI Taxonomy" id="399045"/>
    <lineage>
        <taxon>Eukaryota</taxon>
        <taxon>Metazoa</taxon>
        <taxon>Ecdysozoa</taxon>
        <taxon>Arthropoda</taxon>
        <taxon>Crustacea</taxon>
        <taxon>Oligostraca</taxon>
        <taxon>Ostracoda</taxon>
        <taxon>Podocopa</taxon>
        <taxon>Podocopida</taxon>
        <taxon>Cypridocopina</taxon>
        <taxon>Cypridoidea</taxon>
        <taxon>Cyprididae</taxon>
        <taxon>Notodromas</taxon>
    </lineage>
</organism>
<evidence type="ECO:0000313" key="2">
    <source>
        <dbReference type="EMBL" id="CAD7278224.1"/>
    </source>
</evidence>
<evidence type="ECO:0000256" key="1">
    <source>
        <dbReference type="SAM" id="MobiDB-lite"/>
    </source>
</evidence>
<dbReference type="Proteomes" id="UP000678499">
    <property type="component" value="Unassembled WGS sequence"/>
</dbReference>
<feature type="compositionally biased region" description="Basic residues" evidence="1">
    <location>
        <begin position="10"/>
        <end position="22"/>
    </location>
</feature>
<feature type="region of interest" description="Disordered" evidence="1">
    <location>
        <begin position="1"/>
        <end position="33"/>
    </location>
</feature>
<accession>A0A7R9BPE8</accession>
<gene>
    <name evidence="2" type="ORF">NMOB1V02_LOCUS5934</name>
</gene>
<proteinExistence type="predicted"/>